<keyword evidence="3" id="KW-1185">Reference proteome</keyword>
<dbReference type="InterPro" id="IPR036291">
    <property type="entry name" value="NAD(P)-bd_dom_sf"/>
</dbReference>
<dbReference type="RefSeq" id="WP_233730413.1">
    <property type="nucleotide sequence ID" value="NZ_JAJVCN010000003.1"/>
</dbReference>
<evidence type="ECO:0000259" key="1">
    <source>
        <dbReference type="Pfam" id="PF13460"/>
    </source>
</evidence>
<name>A0ABS8ZQS3_9PSEU</name>
<comment type="caution">
    <text evidence="2">The sequence shown here is derived from an EMBL/GenBank/DDBJ whole genome shotgun (WGS) entry which is preliminary data.</text>
</comment>
<gene>
    <name evidence="2" type="ORF">LWC34_40065</name>
</gene>
<reference evidence="2 3" key="1">
    <citation type="submission" date="2021-12" db="EMBL/GenBank/DDBJ databases">
        <title>Genome sequence of Kibdelosporangium philippinense ATCC 49844.</title>
        <authorList>
            <person name="Fedorov E.A."/>
            <person name="Omeragic M."/>
            <person name="Shalygina K.F."/>
            <person name="Maclea K.S."/>
        </authorList>
    </citation>
    <scope>NUCLEOTIDE SEQUENCE [LARGE SCALE GENOMIC DNA]</scope>
    <source>
        <strain evidence="2 3">ATCC 49844</strain>
    </source>
</reference>
<dbReference type="EMBL" id="JAJVCN010000003">
    <property type="protein sequence ID" value="MCE7008966.1"/>
    <property type="molecule type" value="Genomic_DNA"/>
</dbReference>
<dbReference type="Gene3D" id="3.90.25.10">
    <property type="entry name" value="UDP-galactose 4-epimerase, domain 1"/>
    <property type="match status" value="1"/>
</dbReference>
<proteinExistence type="predicted"/>
<dbReference type="PANTHER" id="PTHR47129:SF1">
    <property type="entry name" value="NMRA-LIKE DOMAIN-CONTAINING PROTEIN"/>
    <property type="match status" value="1"/>
</dbReference>
<evidence type="ECO:0000313" key="2">
    <source>
        <dbReference type="EMBL" id="MCE7008966.1"/>
    </source>
</evidence>
<dbReference type="InterPro" id="IPR052718">
    <property type="entry name" value="NmrA-type_oxidoreductase"/>
</dbReference>
<dbReference type="CDD" id="cd05269">
    <property type="entry name" value="TMR_SDR_a"/>
    <property type="match status" value="1"/>
</dbReference>
<accession>A0ABS8ZQS3</accession>
<evidence type="ECO:0000313" key="3">
    <source>
        <dbReference type="Proteomes" id="UP001521150"/>
    </source>
</evidence>
<dbReference type="Gene3D" id="3.40.50.720">
    <property type="entry name" value="NAD(P)-binding Rossmann-like Domain"/>
    <property type="match status" value="1"/>
</dbReference>
<protein>
    <submittedName>
        <fullName evidence="2">SDR family oxidoreductase</fullName>
    </submittedName>
</protein>
<dbReference type="InterPro" id="IPR016040">
    <property type="entry name" value="NAD(P)-bd_dom"/>
</dbReference>
<feature type="domain" description="NAD(P)-binding" evidence="1">
    <location>
        <begin position="7"/>
        <end position="141"/>
    </location>
</feature>
<dbReference type="PANTHER" id="PTHR47129">
    <property type="entry name" value="QUINONE OXIDOREDUCTASE 2"/>
    <property type="match status" value="1"/>
</dbReference>
<dbReference type="Proteomes" id="UP001521150">
    <property type="component" value="Unassembled WGS sequence"/>
</dbReference>
<dbReference type="SUPFAM" id="SSF51735">
    <property type="entry name" value="NAD(P)-binding Rossmann-fold domains"/>
    <property type="match status" value="1"/>
</dbReference>
<sequence>MTLLLTGANGQLGTLIKNHLTARGATFIEGSRTPAEGGRHVDYTNPAGLEQAFAGVTKLILISVPSGDRQALHRNAVTAAQRAGVSHIIYTSVTEATTSPLGLAADHKATEEAIRAAGLTFTFLRNNMYHENYTAQLAHTDGTFLTSTGSGLVASAARDDYALAAAIVASSAGHENAVYELTGSTAWTFDMFAAEVASISGKPFVHKSIPAEELRAGYVASGLPREAAEMFTDIYVRIANGEGALGEVRPDLEKLIGRPTTPLADTIRAALGS</sequence>
<organism evidence="2 3">
    <name type="scientific">Kibdelosporangium philippinense</name>
    <dbReference type="NCBI Taxonomy" id="211113"/>
    <lineage>
        <taxon>Bacteria</taxon>
        <taxon>Bacillati</taxon>
        <taxon>Actinomycetota</taxon>
        <taxon>Actinomycetes</taxon>
        <taxon>Pseudonocardiales</taxon>
        <taxon>Pseudonocardiaceae</taxon>
        <taxon>Kibdelosporangium</taxon>
    </lineage>
</organism>
<dbReference type="Pfam" id="PF13460">
    <property type="entry name" value="NAD_binding_10"/>
    <property type="match status" value="1"/>
</dbReference>